<dbReference type="EMBL" id="RXNR01000008">
    <property type="protein sequence ID" value="RTQ95062.1"/>
    <property type="molecule type" value="Genomic_DNA"/>
</dbReference>
<gene>
    <name evidence="2" type="ORF">EKG35_04100</name>
</gene>
<reference evidence="2 3" key="1">
    <citation type="submission" date="2018-12" db="EMBL/GenBank/DDBJ databases">
        <authorList>
            <person name="Yu L."/>
        </authorList>
    </citation>
    <scope>NUCLEOTIDE SEQUENCE [LARGE SCALE GENOMIC DNA]</scope>
    <source>
        <strain evidence="2 3">S5H2222</strain>
    </source>
</reference>
<keyword evidence="1" id="KW-1133">Transmembrane helix</keyword>
<keyword evidence="1" id="KW-0812">Transmembrane</keyword>
<dbReference type="OrthoDB" id="9761886at2"/>
<sequence length="615" mass="70193">MVIQMDTKFRLGGTIYFVIAFVFIIGLLLGVINSNFMLKFLPNEASLGLNDNGANITRLPEETLKNLEKEKYLIIYNENNPYSVELMDNINQTLEYMKKEVTLSSLSEIPSSFNDFHNVIVALEEVSEISNLRTLETYTAEGGHVFFAIRPEINGSLQNLYRKLGIYEVGEFIIPNGMKLTSNVLIKQNQLVMEKGETGDNSSLSIGIDDRSTVYIESIDQVPLLWDIPYEKGKFMVFNGTMLGWKENRGLIAGAISLLNENFIYPIMNMKIAYIDDFPAPIPEGKNEKIYEEYRRDIPSFYQDIWWPDILKTSAKYDVKYTGAVIQNYGDKVTPPFDITEQDRNTFIQFGRELLKMGGEIGVHGYNHQSLTVNQEAVDDLGYNAWNNQADMEEALNKTVSYVKDIFSNYDFTTYVPPSNRIDEVGEAALKQAIPSVNVLSSLYLPDGSPYTTVHEFDRSNEFIHIPRITAGYEYTDKTKWALVNGITSIGVFSHFIHPDDILDEERSSGKKWSLLEEEYDHLLSDTYEDYPWLKSMTARGAGQQLTNYLNADVYIKEESNRIVVQIDKFPGEMSFILRTKKNIGKLKDCTVQKVDEDVYYVKTKKATIELGLVD</sequence>
<proteinExistence type="predicted"/>
<dbReference type="SUPFAM" id="SSF88713">
    <property type="entry name" value="Glycoside hydrolase/deacetylase"/>
    <property type="match status" value="1"/>
</dbReference>
<dbReference type="CDD" id="cd10924">
    <property type="entry name" value="CE4_COG4878"/>
    <property type="match status" value="1"/>
</dbReference>
<dbReference type="AlphaFoldDB" id="A0A3S0HP91"/>
<feature type="transmembrane region" description="Helical" evidence="1">
    <location>
        <begin position="12"/>
        <end position="32"/>
    </location>
</feature>
<keyword evidence="3" id="KW-1185">Reference proteome</keyword>
<evidence type="ECO:0000313" key="3">
    <source>
        <dbReference type="Proteomes" id="UP000276349"/>
    </source>
</evidence>
<evidence type="ECO:0000256" key="1">
    <source>
        <dbReference type="SAM" id="Phobius"/>
    </source>
</evidence>
<name>A0A3S0HP91_9BACI</name>
<dbReference type="GO" id="GO:0005975">
    <property type="term" value="P:carbohydrate metabolic process"/>
    <property type="evidence" value="ECO:0007669"/>
    <property type="project" value="InterPro"/>
</dbReference>
<protein>
    <submittedName>
        <fullName evidence="2">DUF2194 domain-containing protein</fullName>
    </submittedName>
</protein>
<dbReference type="Pfam" id="PF09960">
    <property type="entry name" value="DUF2194"/>
    <property type="match status" value="2"/>
</dbReference>
<organism evidence="2 3">
    <name type="scientific">Lysinibacillus telephonicus</name>
    <dbReference type="NCBI Taxonomy" id="1714840"/>
    <lineage>
        <taxon>Bacteria</taxon>
        <taxon>Bacillati</taxon>
        <taxon>Bacillota</taxon>
        <taxon>Bacilli</taxon>
        <taxon>Bacillales</taxon>
        <taxon>Bacillaceae</taxon>
        <taxon>Lysinibacillus</taxon>
    </lineage>
</organism>
<dbReference type="InterPro" id="IPR018695">
    <property type="entry name" value="DUF2194"/>
</dbReference>
<accession>A0A3S0HP91</accession>
<keyword evidence="1" id="KW-0472">Membrane</keyword>
<comment type="caution">
    <text evidence="2">The sequence shown here is derived from an EMBL/GenBank/DDBJ whole genome shotgun (WGS) entry which is preliminary data.</text>
</comment>
<dbReference type="Proteomes" id="UP000276349">
    <property type="component" value="Unassembled WGS sequence"/>
</dbReference>
<dbReference type="InterPro" id="IPR011330">
    <property type="entry name" value="Glyco_hydro/deAcase_b/a-brl"/>
</dbReference>
<evidence type="ECO:0000313" key="2">
    <source>
        <dbReference type="EMBL" id="RTQ95062.1"/>
    </source>
</evidence>
<dbReference type="Gene3D" id="3.20.20.370">
    <property type="entry name" value="Glycoside hydrolase/deacetylase"/>
    <property type="match status" value="1"/>
</dbReference>